<name>A0A4Z0MIY4_9BACT</name>
<reference evidence="2 3" key="1">
    <citation type="submission" date="2019-04" db="EMBL/GenBank/DDBJ databases">
        <authorList>
            <person name="Feng G."/>
            <person name="Zhang J."/>
            <person name="Zhu H."/>
        </authorList>
    </citation>
    <scope>NUCLEOTIDE SEQUENCE [LARGE SCALE GENOMIC DNA]</scope>
    <source>
        <strain evidence="2 3">JCM 19491</strain>
    </source>
</reference>
<sequence>MPSSSPHKTHWGWWVLAVLGLLAVGVTIALQFLDPWLRRKLEQQVTTASHGRYQLRIGELHTSLRSRTLTLRHIRMRTAVTPSPDSAQLPRVRLAVGRLDVAGVGLLALLRRGVVPLDSLVLDSVALQLAALPKTGGGKALHEQLPVEGVRLGQVQLRHVRATYGPAKQPIIRLGQGRLSAQDVLLSAAGAADAQRIGYAAAVAGMLQGLAVQVPGHHVKLLRGAFASSQQRLTIDSLVVHPNRPINNQREKTTRISLVLPRLLLTGLNAAQLARKHLRADTLRLTASRLALTVPTVKPPSLHVLLAPYLQECRLKRLEVSGGTLRIAGIKQAPAAGGMRAVATNIQVLPREAARTAIYYAEA</sequence>
<organism evidence="2 3">
    <name type="scientific">Hymenobacter wooponensis</name>
    <dbReference type="NCBI Taxonomy" id="1525360"/>
    <lineage>
        <taxon>Bacteria</taxon>
        <taxon>Pseudomonadati</taxon>
        <taxon>Bacteroidota</taxon>
        <taxon>Cytophagia</taxon>
        <taxon>Cytophagales</taxon>
        <taxon>Hymenobacteraceae</taxon>
        <taxon>Hymenobacter</taxon>
    </lineage>
</organism>
<keyword evidence="3" id="KW-1185">Reference proteome</keyword>
<keyword evidence="1" id="KW-1133">Transmembrane helix</keyword>
<keyword evidence="1" id="KW-0472">Membrane</keyword>
<dbReference type="AlphaFoldDB" id="A0A4Z0MIY4"/>
<dbReference type="EMBL" id="SRKZ01000004">
    <property type="protein sequence ID" value="TGD79802.1"/>
    <property type="molecule type" value="Genomic_DNA"/>
</dbReference>
<comment type="caution">
    <text evidence="2">The sequence shown here is derived from an EMBL/GenBank/DDBJ whole genome shotgun (WGS) entry which is preliminary data.</text>
</comment>
<feature type="transmembrane region" description="Helical" evidence="1">
    <location>
        <begin position="12"/>
        <end position="33"/>
    </location>
</feature>
<evidence type="ECO:0000313" key="2">
    <source>
        <dbReference type="EMBL" id="TGD79802.1"/>
    </source>
</evidence>
<proteinExistence type="predicted"/>
<evidence type="ECO:0000256" key="1">
    <source>
        <dbReference type="SAM" id="Phobius"/>
    </source>
</evidence>
<dbReference type="Proteomes" id="UP000298284">
    <property type="component" value="Unassembled WGS sequence"/>
</dbReference>
<keyword evidence="1" id="KW-0812">Transmembrane</keyword>
<protein>
    <recommendedName>
        <fullName evidence="4">DUF748 domain-containing protein</fullName>
    </recommendedName>
</protein>
<gene>
    <name evidence="2" type="ORF">EU557_16455</name>
</gene>
<evidence type="ECO:0008006" key="4">
    <source>
        <dbReference type="Google" id="ProtNLM"/>
    </source>
</evidence>
<evidence type="ECO:0000313" key="3">
    <source>
        <dbReference type="Proteomes" id="UP000298284"/>
    </source>
</evidence>
<accession>A0A4Z0MIY4</accession>